<name>A0AAV9V0F7_9PEZI</name>
<evidence type="ECO:0000313" key="3">
    <source>
        <dbReference type="Proteomes" id="UP001375240"/>
    </source>
</evidence>
<dbReference type="AlphaFoldDB" id="A0AAV9V0F7"/>
<keyword evidence="3" id="KW-1185">Reference proteome</keyword>
<reference evidence="2 3" key="1">
    <citation type="submission" date="2019-10" db="EMBL/GenBank/DDBJ databases">
        <authorList>
            <person name="Palmer J.M."/>
        </authorList>
    </citation>
    <scope>NUCLEOTIDE SEQUENCE [LARGE SCALE GENOMIC DNA]</scope>
    <source>
        <strain evidence="2 3">TWF696</strain>
    </source>
</reference>
<dbReference type="InterPro" id="IPR006995">
    <property type="entry name" value="ATP_synth_F0_jsu"/>
</dbReference>
<dbReference type="PANTHER" id="PTHR28060:SF1">
    <property type="entry name" value="ATP SYNTHASE SUBUNIT J, MITOCHONDRIAL"/>
    <property type="match status" value="1"/>
</dbReference>
<proteinExistence type="predicted"/>
<sequence length="67" mass="7628">MPRVGGAFALFRRKWPTPVWEPMAPFIIAGGIVYYGVWQGQNALTDTDEFRNDPRNRNAKPSKPEAH</sequence>
<feature type="region of interest" description="Disordered" evidence="1">
    <location>
        <begin position="45"/>
        <end position="67"/>
    </location>
</feature>
<dbReference type="PANTHER" id="PTHR28060">
    <property type="entry name" value="ATP SYNTHASE SUBUNIT J, MITOCHONDRIAL"/>
    <property type="match status" value="1"/>
</dbReference>
<evidence type="ECO:0000313" key="2">
    <source>
        <dbReference type="EMBL" id="KAK6353347.1"/>
    </source>
</evidence>
<dbReference type="GO" id="GO:0045259">
    <property type="term" value="C:proton-transporting ATP synthase complex"/>
    <property type="evidence" value="ECO:0007669"/>
    <property type="project" value="InterPro"/>
</dbReference>
<feature type="compositionally biased region" description="Basic and acidic residues" evidence="1">
    <location>
        <begin position="48"/>
        <end position="67"/>
    </location>
</feature>
<dbReference type="Pfam" id="PF04911">
    <property type="entry name" value="ATP-synt_J"/>
    <property type="match status" value="1"/>
</dbReference>
<gene>
    <name evidence="2" type="ORF">TWF696_005315</name>
</gene>
<dbReference type="GO" id="GO:0046933">
    <property type="term" value="F:proton-transporting ATP synthase activity, rotational mechanism"/>
    <property type="evidence" value="ECO:0007669"/>
    <property type="project" value="TreeGrafter"/>
</dbReference>
<protein>
    <submittedName>
        <fullName evidence="2">Uncharacterized protein</fullName>
    </submittedName>
</protein>
<comment type="caution">
    <text evidence="2">The sequence shown here is derived from an EMBL/GenBank/DDBJ whole genome shotgun (WGS) entry which is preliminary data.</text>
</comment>
<dbReference type="Proteomes" id="UP001375240">
    <property type="component" value="Unassembled WGS sequence"/>
</dbReference>
<organism evidence="2 3">
    <name type="scientific">Orbilia brochopaga</name>
    <dbReference type="NCBI Taxonomy" id="3140254"/>
    <lineage>
        <taxon>Eukaryota</taxon>
        <taxon>Fungi</taxon>
        <taxon>Dikarya</taxon>
        <taxon>Ascomycota</taxon>
        <taxon>Pezizomycotina</taxon>
        <taxon>Orbiliomycetes</taxon>
        <taxon>Orbiliales</taxon>
        <taxon>Orbiliaceae</taxon>
        <taxon>Orbilia</taxon>
    </lineage>
</organism>
<dbReference type="EMBL" id="JAVHNQ010000003">
    <property type="protein sequence ID" value="KAK6353347.1"/>
    <property type="molecule type" value="Genomic_DNA"/>
</dbReference>
<accession>A0AAV9V0F7</accession>
<evidence type="ECO:0000256" key="1">
    <source>
        <dbReference type="SAM" id="MobiDB-lite"/>
    </source>
</evidence>